<gene>
    <name evidence="1" type="ORF">J6TS1_28470</name>
</gene>
<accession>A0ABQ4KY66</accession>
<proteinExistence type="predicted"/>
<reference evidence="1 2" key="1">
    <citation type="submission" date="2021-03" db="EMBL/GenBank/DDBJ databases">
        <title>Antimicrobial resistance genes in bacteria isolated from Japanese honey, and their potential for conferring macrolide and lincosamide resistance in the American foulbrood pathogen Paenibacillus larvae.</title>
        <authorList>
            <person name="Okamoto M."/>
            <person name="Kumagai M."/>
            <person name="Kanamori H."/>
            <person name="Takamatsu D."/>
        </authorList>
    </citation>
    <scope>NUCLEOTIDE SEQUENCE [LARGE SCALE GENOMIC DNA]</scope>
    <source>
        <strain evidence="1 2">J6TS1</strain>
    </source>
</reference>
<keyword evidence="2" id="KW-1185">Reference proteome</keyword>
<evidence type="ECO:0000313" key="1">
    <source>
        <dbReference type="EMBL" id="GIN96977.1"/>
    </source>
</evidence>
<comment type="caution">
    <text evidence="1">The sequence shown here is derived from an EMBL/GenBank/DDBJ whole genome shotgun (WGS) entry which is preliminary data.</text>
</comment>
<protein>
    <submittedName>
        <fullName evidence="1">Uncharacterized protein</fullName>
    </submittedName>
</protein>
<name>A0ABQ4KY66_SIMTE</name>
<dbReference type="RefSeq" id="WP_213020735.1">
    <property type="nucleotide sequence ID" value="NZ_BORJ01000007.1"/>
</dbReference>
<evidence type="ECO:0000313" key="2">
    <source>
        <dbReference type="Proteomes" id="UP000680670"/>
    </source>
</evidence>
<dbReference type="EMBL" id="BORJ01000007">
    <property type="protein sequence ID" value="GIN96977.1"/>
    <property type="molecule type" value="Genomic_DNA"/>
</dbReference>
<organism evidence="1 2">
    <name type="scientific">Siminovitchia terrae</name>
    <name type="common">Bacillus terrae</name>
    <dbReference type="NCBI Taxonomy" id="1914933"/>
    <lineage>
        <taxon>Bacteria</taxon>
        <taxon>Bacillati</taxon>
        <taxon>Bacillota</taxon>
        <taxon>Bacilli</taxon>
        <taxon>Bacillales</taxon>
        <taxon>Bacillaceae</taxon>
        <taxon>Siminovitchia</taxon>
    </lineage>
</organism>
<dbReference type="Proteomes" id="UP000680670">
    <property type="component" value="Unassembled WGS sequence"/>
</dbReference>
<sequence>MKNRNNIDEFPELVNFLADLGPADKASKGRNYHRLTFKMRSETIQPNFMKRNESVMIKKLGKL</sequence>